<dbReference type="AlphaFoldDB" id="A0A1Z4F1F9"/>
<gene>
    <name evidence="1" type="ORF">MSTE_03775</name>
</gene>
<keyword evidence="2" id="KW-1185">Reference proteome</keyword>
<reference evidence="2" key="1">
    <citation type="journal article" date="2017" name="Genome Announc.">
        <title>Complete Genome Sequence of Mycobacterium stephanolepidis.</title>
        <authorList>
            <person name="Fukano H."/>
            <person name="Yoshida M."/>
            <person name="Katayama Y."/>
            <person name="Omatsu T."/>
            <person name="Mizutani T."/>
            <person name="Kurata O."/>
            <person name="Wada S."/>
            <person name="Hoshino Y."/>
        </authorList>
    </citation>
    <scope>NUCLEOTIDE SEQUENCE [LARGE SCALE GENOMIC DNA]</scope>
    <source>
        <strain evidence="2">NJB0901</strain>
    </source>
</reference>
<organism evidence="1 2">
    <name type="scientific">[Mycobacterium] stephanolepidis</name>
    <dbReference type="NCBI Taxonomy" id="1520670"/>
    <lineage>
        <taxon>Bacteria</taxon>
        <taxon>Bacillati</taxon>
        <taxon>Actinomycetota</taxon>
        <taxon>Actinomycetes</taxon>
        <taxon>Mycobacteriales</taxon>
        <taxon>Mycobacteriaceae</taxon>
        <taxon>Mycobacteroides</taxon>
    </lineage>
</organism>
<evidence type="ECO:0000313" key="1">
    <source>
        <dbReference type="EMBL" id="BAX99073.1"/>
    </source>
</evidence>
<accession>A0A1Z4F1F9</accession>
<evidence type="ECO:0000313" key="2">
    <source>
        <dbReference type="Proteomes" id="UP000217954"/>
    </source>
</evidence>
<reference evidence="1 2" key="2">
    <citation type="journal article" date="2017" name="Int. J. Syst. Evol. Microbiol.">
        <title>Mycobacterium stephanolepidis sp. nov., a rapidly growing species related to Mycobacterium chelonae, isolated from marine teleost fish, Stephanolepis cirrhifer.</title>
        <authorList>
            <person name="Fukano H."/>
            <person name="Wada S."/>
            <person name="Kurata O."/>
            <person name="Katayama K."/>
            <person name="Fujiwara N."/>
            <person name="Hoshino Y."/>
        </authorList>
    </citation>
    <scope>NUCLEOTIDE SEQUENCE [LARGE SCALE GENOMIC DNA]</scope>
    <source>
        <strain evidence="1 2">NJB0901</strain>
    </source>
</reference>
<sequence length="74" mass="7595">MSSIGVLEAAVDALCTESIQELTASEALTVPARLEVVQRRLSAGGLGLVPKVTARASPVELGGTSYADMCYRGG</sequence>
<protein>
    <submittedName>
        <fullName evidence="1">Uncharacterized protein</fullName>
    </submittedName>
</protein>
<dbReference type="EMBL" id="AP018165">
    <property type="protein sequence ID" value="BAX99073.1"/>
    <property type="molecule type" value="Genomic_DNA"/>
</dbReference>
<dbReference type="Proteomes" id="UP000217954">
    <property type="component" value="Chromosome"/>
</dbReference>
<proteinExistence type="predicted"/>
<dbReference type="KEGG" id="mste:MSTE_03775"/>
<name>A0A1Z4F1F9_9MYCO</name>